<protein>
    <submittedName>
        <fullName evidence="8">Entericidin A/B family lipoprotein</fullName>
    </submittedName>
</protein>
<keyword evidence="5" id="KW-0564">Palmitate</keyword>
<proteinExistence type="inferred from homology"/>
<dbReference type="Proteomes" id="UP001493153">
    <property type="component" value="Chromosome"/>
</dbReference>
<evidence type="ECO:0000256" key="5">
    <source>
        <dbReference type="ARBA" id="ARBA00023139"/>
    </source>
</evidence>
<reference evidence="8 9" key="1">
    <citation type="submission" date="2020-09" db="EMBL/GenBank/DDBJ databases">
        <title>Genome sequences of Mycetohabitans spp.</title>
        <authorList>
            <person name="Carter M.E."/>
            <person name="Carpenter S.C.D."/>
            <person name="Bogdanove A.J."/>
        </authorList>
    </citation>
    <scope>NUCLEOTIDE SEQUENCE [LARGE SCALE GENOMIC DNA]</scope>
    <source>
        <strain evidence="8 9">B12</strain>
    </source>
</reference>
<evidence type="ECO:0000256" key="4">
    <source>
        <dbReference type="ARBA" id="ARBA00023136"/>
    </source>
</evidence>
<evidence type="ECO:0000313" key="9">
    <source>
        <dbReference type="Proteomes" id="UP001493153"/>
    </source>
</evidence>
<gene>
    <name evidence="8" type="ORF">IHE29_07660</name>
</gene>
<comment type="similarity">
    <text evidence="1">Belongs to the EcnA/EcnB lipoprotein family.</text>
</comment>
<evidence type="ECO:0000256" key="7">
    <source>
        <dbReference type="SAM" id="SignalP"/>
    </source>
</evidence>
<evidence type="ECO:0000313" key="8">
    <source>
        <dbReference type="EMBL" id="WXK39163.1"/>
    </source>
</evidence>
<keyword evidence="9" id="KW-1185">Reference proteome</keyword>
<keyword evidence="3 7" id="KW-0732">Signal</keyword>
<dbReference type="RefSeq" id="WP_041753625.1">
    <property type="nucleotide sequence ID" value="NZ_CP062171.1"/>
</dbReference>
<dbReference type="PROSITE" id="PS51257">
    <property type="entry name" value="PROKAR_LIPOPROTEIN"/>
    <property type="match status" value="1"/>
</dbReference>
<evidence type="ECO:0000256" key="3">
    <source>
        <dbReference type="ARBA" id="ARBA00022729"/>
    </source>
</evidence>
<keyword evidence="2" id="KW-1003">Cell membrane</keyword>
<evidence type="ECO:0000256" key="6">
    <source>
        <dbReference type="ARBA" id="ARBA00023288"/>
    </source>
</evidence>
<name>A0ABZ2PYI9_9BURK</name>
<feature type="signal peptide" evidence="7">
    <location>
        <begin position="1"/>
        <end position="17"/>
    </location>
</feature>
<dbReference type="Pfam" id="PF08085">
    <property type="entry name" value="Entericidin"/>
    <property type="match status" value="1"/>
</dbReference>
<evidence type="ECO:0000256" key="1">
    <source>
        <dbReference type="ARBA" id="ARBA00010296"/>
    </source>
</evidence>
<dbReference type="InterPro" id="IPR012556">
    <property type="entry name" value="Entericidin"/>
</dbReference>
<organism evidence="8 9">
    <name type="scientific">Mycetohabitans rhizoxinica</name>
    <dbReference type="NCBI Taxonomy" id="412963"/>
    <lineage>
        <taxon>Bacteria</taxon>
        <taxon>Pseudomonadati</taxon>
        <taxon>Pseudomonadota</taxon>
        <taxon>Betaproteobacteria</taxon>
        <taxon>Burkholderiales</taxon>
        <taxon>Burkholderiaceae</taxon>
        <taxon>Mycetohabitans</taxon>
    </lineage>
</organism>
<feature type="chain" id="PRO_5045703049" evidence="7">
    <location>
        <begin position="18"/>
        <end position="44"/>
    </location>
</feature>
<dbReference type="EMBL" id="CP062176">
    <property type="protein sequence ID" value="WXK39163.1"/>
    <property type="molecule type" value="Genomic_DNA"/>
</dbReference>
<keyword evidence="6 8" id="KW-0449">Lipoprotein</keyword>
<evidence type="ECO:0000256" key="2">
    <source>
        <dbReference type="ARBA" id="ARBA00022475"/>
    </source>
</evidence>
<accession>A0ABZ2PYI9</accession>
<sequence length="44" mass="4392">MTRMIAAILMLTGVALAGCNTVSGVGQDISAGGRAMTHSAEEAK</sequence>
<keyword evidence="4" id="KW-0472">Membrane</keyword>